<dbReference type="PROSITE" id="PS51733">
    <property type="entry name" value="BPL_LPL_CATALYTIC"/>
    <property type="match status" value="1"/>
</dbReference>
<dbReference type="SUPFAM" id="SSF46785">
    <property type="entry name" value="Winged helix' DNA-binding domain"/>
    <property type="match status" value="1"/>
</dbReference>
<keyword evidence="9" id="KW-1185">Reference proteome</keyword>
<keyword evidence="6" id="KW-0678">Repressor</keyword>
<dbReference type="InterPro" id="IPR004408">
    <property type="entry name" value="Biotin_CoA_COase_ligase"/>
</dbReference>
<sequence length="324" mass="34660">MLPSAAILRLFREQDGFVSGEMISRELHVSRTAIWKQINALRKAGYVIEAVPSRGYQLLSAPDLLSSAEIAVQLDAVVMGSRIVCLEQTASTNGDAFRLAEQGAAEGTVVLADTQSGGKGRMGRVWSSPPGVNLYCSIILRPAIMPYEAPQLTFLSAVAVARSIERISAIVPEIKWPNDVLIKGQKVAGLLNEMSAETDAVNFVILGIGVNLNMTAGQFPDDLRHPATSILLESGRPVGRAGFCAIMLNELDRLYADFRTHGFGPVREEWQRRCNAHGRELSVSDGGSEVVRGMFAGIDGSGALLVSGADGAISKILSGDVRVL</sequence>
<dbReference type="GO" id="GO:0003677">
    <property type="term" value="F:DNA binding"/>
    <property type="evidence" value="ECO:0007669"/>
    <property type="project" value="UniProtKB-UniRule"/>
</dbReference>
<feature type="binding site" evidence="6">
    <location>
        <position position="186"/>
    </location>
    <ligand>
        <name>biotin</name>
        <dbReference type="ChEBI" id="CHEBI:57586"/>
    </ligand>
</feature>
<keyword evidence="4 6" id="KW-0092">Biotin</keyword>
<dbReference type="NCBIfam" id="TIGR00121">
    <property type="entry name" value="birA_ligase"/>
    <property type="match status" value="1"/>
</dbReference>
<evidence type="ECO:0000313" key="9">
    <source>
        <dbReference type="Proteomes" id="UP000006732"/>
    </source>
</evidence>
<dbReference type="GO" id="GO:0004077">
    <property type="term" value="F:biotin--[biotin carboxyl-carrier protein] ligase activity"/>
    <property type="evidence" value="ECO:0007669"/>
    <property type="project" value="UniProtKB-UniRule"/>
</dbReference>
<keyword evidence="2 6" id="KW-0547">Nucleotide-binding</keyword>
<comment type="function">
    <text evidence="6">Acts both as a biotin--[acetyl-CoA-carboxylase] ligase and a repressor.</text>
</comment>
<evidence type="ECO:0000256" key="4">
    <source>
        <dbReference type="ARBA" id="ARBA00023267"/>
    </source>
</evidence>
<feature type="DNA-binding region" description="H-T-H motif" evidence="6">
    <location>
        <begin position="20"/>
        <end position="39"/>
    </location>
</feature>
<dbReference type="CDD" id="cd16442">
    <property type="entry name" value="BPL"/>
    <property type="match status" value="1"/>
</dbReference>
<name>A1ALR5_PELPD</name>
<dbReference type="PANTHER" id="PTHR12835">
    <property type="entry name" value="BIOTIN PROTEIN LIGASE"/>
    <property type="match status" value="1"/>
</dbReference>
<evidence type="ECO:0000256" key="3">
    <source>
        <dbReference type="ARBA" id="ARBA00022840"/>
    </source>
</evidence>
<dbReference type="Pfam" id="PF03099">
    <property type="entry name" value="BPL_LplA_LipB"/>
    <property type="match status" value="1"/>
</dbReference>
<dbReference type="Pfam" id="PF08279">
    <property type="entry name" value="HTH_11"/>
    <property type="match status" value="1"/>
</dbReference>
<dbReference type="InterPro" id="IPR008988">
    <property type="entry name" value="Transcriptional_repressor_C"/>
</dbReference>
<dbReference type="InterPro" id="IPR030855">
    <property type="entry name" value="Bifunct_BirA"/>
</dbReference>
<dbReference type="STRING" id="338966.Ppro_0654"/>
<feature type="binding site" evidence="6">
    <location>
        <begin position="91"/>
        <end position="93"/>
    </location>
    <ligand>
        <name>biotin</name>
        <dbReference type="ChEBI" id="CHEBI:57586"/>
    </ligand>
</feature>
<comment type="similarity">
    <text evidence="6">Belongs to the biotin--protein ligase family.</text>
</comment>
<dbReference type="KEGG" id="ppd:Ppro_0654"/>
<evidence type="ECO:0000259" key="7">
    <source>
        <dbReference type="PROSITE" id="PS51733"/>
    </source>
</evidence>
<evidence type="ECO:0000313" key="8">
    <source>
        <dbReference type="EMBL" id="ABK98285.1"/>
    </source>
</evidence>
<accession>A1ALR5</accession>
<dbReference type="InterPro" id="IPR003142">
    <property type="entry name" value="BPL_C"/>
</dbReference>
<dbReference type="EMBL" id="CP000482">
    <property type="protein sequence ID" value="ABK98285.1"/>
    <property type="molecule type" value="Genomic_DNA"/>
</dbReference>
<dbReference type="eggNOG" id="COG1654">
    <property type="taxonomic scope" value="Bacteria"/>
</dbReference>
<keyword evidence="6" id="KW-0805">Transcription regulation</keyword>
<dbReference type="SUPFAM" id="SSF55681">
    <property type="entry name" value="Class II aaRS and biotin synthetases"/>
    <property type="match status" value="1"/>
</dbReference>
<evidence type="ECO:0000256" key="2">
    <source>
        <dbReference type="ARBA" id="ARBA00022741"/>
    </source>
</evidence>
<evidence type="ECO:0000256" key="5">
    <source>
        <dbReference type="ARBA" id="ARBA00047846"/>
    </source>
</evidence>
<dbReference type="eggNOG" id="COG0340">
    <property type="taxonomic scope" value="Bacteria"/>
</dbReference>
<dbReference type="HAMAP" id="MF_00978">
    <property type="entry name" value="Bifunct_BirA"/>
    <property type="match status" value="1"/>
</dbReference>
<keyword evidence="6" id="KW-0804">Transcription</keyword>
<dbReference type="CDD" id="cd00090">
    <property type="entry name" value="HTH_ARSR"/>
    <property type="match status" value="1"/>
</dbReference>
<comment type="caution">
    <text evidence="6">Lacks conserved residue(s) required for the propagation of feature annotation.</text>
</comment>
<dbReference type="HOGENOM" id="CLU_051096_0_0_7"/>
<dbReference type="InterPro" id="IPR013196">
    <property type="entry name" value="HTH_11"/>
</dbReference>
<dbReference type="GO" id="GO:0005737">
    <property type="term" value="C:cytoplasm"/>
    <property type="evidence" value="ECO:0007669"/>
    <property type="project" value="TreeGrafter"/>
</dbReference>
<dbReference type="InterPro" id="IPR036388">
    <property type="entry name" value="WH-like_DNA-bd_sf"/>
</dbReference>
<dbReference type="AlphaFoldDB" id="A1ALR5"/>
<dbReference type="Gene3D" id="3.30.930.10">
    <property type="entry name" value="Bira Bifunctional Protein, Domain 2"/>
    <property type="match status" value="1"/>
</dbReference>
<organism evidence="8 9">
    <name type="scientific">Pelobacter propionicus (strain DSM 2379 / NBRC 103807 / OttBd1)</name>
    <dbReference type="NCBI Taxonomy" id="338966"/>
    <lineage>
        <taxon>Bacteria</taxon>
        <taxon>Pseudomonadati</taxon>
        <taxon>Thermodesulfobacteriota</taxon>
        <taxon>Desulfuromonadia</taxon>
        <taxon>Desulfuromonadales</taxon>
        <taxon>Desulfuromonadaceae</taxon>
        <taxon>Pelobacter</taxon>
    </lineage>
</organism>
<protein>
    <recommendedName>
        <fullName evidence="6">Bifunctional ligase/repressor BirA</fullName>
    </recommendedName>
    <alternativeName>
        <fullName evidence="6">Biotin--[acetyl-CoA-carboxylase] ligase</fullName>
        <ecNumber evidence="6">6.3.4.15</ecNumber>
    </alternativeName>
    <alternativeName>
        <fullName evidence="6">Biotin--protein ligase</fullName>
    </alternativeName>
    <alternativeName>
        <fullName evidence="6">Biotin-[acetyl-CoA carboxylase] synthetase</fullName>
    </alternativeName>
</protein>
<comment type="catalytic activity">
    <reaction evidence="5 6">
        <text>biotin + L-lysyl-[protein] + ATP = N(6)-biotinyl-L-lysyl-[protein] + AMP + diphosphate + H(+)</text>
        <dbReference type="Rhea" id="RHEA:11756"/>
        <dbReference type="Rhea" id="RHEA-COMP:9752"/>
        <dbReference type="Rhea" id="RHEA-COMP:10505"/>
        <dbReference type="ChEBI" id="CHEBI:15378"/>
        <dbReference type="ChEBI" id="CHEBI:29969"/>
        <dbReference type="ChEBI" id="CHEBI:30616"/>
        <dbReference type="ChEBI" id="CHEBI:33019"/>
        <dbReference type="ChEBI" id="CHEBI:57586"/>
        <dbReference type="ChEBI" id="CHEBI:83144"/>
        <dbReference type="ChEBI" id="CHEBI:456215"/>
        <dbReference type="EC" id="6.3.4.15"/>
    </reaction>
</comment>
<dbReference type="GO" id="GO:0005524">
    <property type="term" value="F:ATP binding"/>
    <property type="evidence" value="ECO:0007669"/>
    <property type="project" value="UniProtKB-UniRule"/>
</dbReference>
<dbReference type="InterPro" id="IPR036390">
    <property type="entry name" value="WH_DNA-bd_sf"/>
</dbReference>
<keyword evidence="3 6" id="KW-0067">ATP-binding</keyword>
<dbReference type="RefSeq" id="WP_011734598.1">
    <property type="nucleotide sequence ID" value="NC_008609.1"/>
</dbReference>
<dbReference type="InterPro" id="IPR011991">
    <property type="entry name" value="ArsR-like_HTH"/>
</dbReference>
<dbReference type="Gene3D" id="1.10.10.10">
    <property type="entry name" value="Winged helix-like DNA-binding domain superfamily/Winged helix DNA-binding domain"/>
    <property type="match status" value="1"/>
</dbReference>
<dbReference type="OrthoDB" id="9807064at2"/>
<dbReference type="EC" id="6.3.4.15" evidence="6"/>
<keyword evidence="1 6" id="KW-0436">Ligase</keyword>
<evidence type="ECO:0000256" key="6">
    <source>
        <dbReference type="HAMAP-Rule" id="MF_00978"/>
    </source>
</evidence>
<dbReference type="SUPFAM" id="SSF50037">
    <property type="entry name" value="C-terminal domain of transcriptional repressors"/>
    <property type="match status" value="1"/>
</dbReference>
<dbReference type="GO" id="GO:0006355">
    <property type="term" value="P:regulation of DNA-templated transcription"/>
    <property type="evidence" value="ECO:0007669"/>
    <property type="project" value="UniProtKB-UniRule"/>
</dbReference>
<dbReference type="InterPro" id="IPR004143">
    <property type="entry name" value="BPL_LPL_catalytic"/>
</dbReference>
<evidence type="ECO:0000256" key="1">
    <source>
        <dbReference type="ARBA" id="ARBA00022598"/>
    </source>
</evidence>
<dbReference type="InterPro" id="IPR045864">
    <property type="entry name" value="aa-tRNA-synth_II/BPL/LPL"/>
</dbReference>
<feature type="domain" description="BPL/LPL catalytic" evidence="7">
    <location>
        <begin position="68"/>
        <end position="259"/>
    </location>
</feature>
<feature type="binding site" evidence="6">
    <location>
        <position position="115"/>
    </location>
    <ligand>
        <name>biotin</name>
        <dbReference type="ChEBI" id="CHEBI:57586"/>
    </ligand>
</feature>
<dbReference type="Pfam" id="PF02237">
    <property type="entry name" value="BPL_C"/>
    <property type="match status" value="1"/>
</dbReference>
<reference evidence="8 9" key="1">
    <citation type="submission" date="2006-10" db="EMBL/GenBank/DDBJ databases">
        <title>Complete sequence of chromosome of Pelobacter propionicus DSM 2379.</title>
        <authorList>
            <consortium name="US DOE Joint Genome Institute"/>
            <person name="Copeland A."/>
            <person name="Lucas S."/>
            <person name="Lapidus A."/>
            <person name="Barry K."/>
            <person name="Detter J.C."/>
            <person name="Glavina del Rio T."/>
            <person name="Hammon N."/>
            <person name="Israni S."/>
            <person name="Dalin E."/>
            <person name="Tice H."/>
            <person name="Pitluck S."/>
            <person name="Saunders E."/>
            <person name="Brettin T."/>
            <person name="Bruce D."/>
            <person name="Han C."/>
            <person name="Tapia R."/>
            <person name="Schmutz J."/>
            <person name="Larimer F."/>
            <person name="Land M."/>
            <person name="Hauser L."/>
            <person name="Kyrpides N."/>
            <person name="Kim E."/>
            <person name="Lovley D."/>
            <person name="Richardson P."/>
        </authorList>
    </citation>
    <scope>NUCLEOTIDE SEQUENCE [LARGE SCALE GENOMIC DNA]</scope>
    <source>
        <strain evidence="9">DSM 2379 / NBRC 103807 / OttBd1</strain>
    </source>
</reference>
<dbReference type="PANTHER" id="PTHR12835:SF5">
    <property type="entry name" value="BIOTIN--PROTEIN LIGASE"/>
    <property type="match status" value="1"/>
</dbReference>
<proteinExistence type="inferred from homology"/>
<gene>
    <name evidence="6" type="primary">birA</name>
    <name evidence="8" type="ordered locus">Ppro_0654</name>
</gene>
<dbReference type="Proteomes" id="UP000006732">
    <property type="component" value="Chromosome"/>
</dbReference>
<keyword evidence="6" id="KW-0238">DNA-binding</keyword>
<dbReference type="Gene3D" id="2.30.30.100">
    <property type="match status" value="1"/>
</dbReference>